<proteinExistence type="predicted"/>
<evidence type="ECO:0000313" key="2">
    <source>
        <dbReference type="Proteomes" id="UP000265703"/>
    </source>
</evidence>
<dbReference type="STRING" id="658196.A0A397T6G5"/>
<comment type="caution">
    <text evidence="1">The sequence shown here is derived from an EMBL/GenBank/DDBJ whole genome shotgun (WGS) entry which is preliminary data.</text>
</comment>
<dbReference type="OrthoDB" id="2480603at2759"/>
<keyword evidence="2" id="KW-1185">Reference proteome</keyword>
<organism evidence="1 2">
    <name type="scientific">Glomus cerebriforme</name>
    <dbReference type="NCBI Taxonomy" id="658196"/>
    <lineage>
        <taxon>Eukaryota</taxon>
        <taxon>Fungi</taxon>
        <taxon>Fungi incertae sedis</taxon>
        <taxon>Mucoromycota</taxon>
        <taxon>Glomeromycotina</taxon>
        <taxon>Glomeromycetes</taxon>
        <taxon>Glomerales</taxon>
        <taxon>Glomeraceae</taxon>
        <taxon>Glomus</taxon>
    </lineage>
</organism>
<sequence length="178" mass="21100">MEYLRKIISSAKERDKRVPESLNLEYSSICFDYDYLDSNQRALKRNYFSRKYNLNLVAEFVSKKEFRIKYGNTDSLYLTCSDREKIMKEAMDINNTCSIHEIVEDTLKKAQNKEWDFNEFIVMEIWKPKKKIFATIALYYVSIDDNNFFEMFDDFAIPSAPPNKISFVEVAVLTHDSN</sequence>
<reference evidence="1 2" key="1">
    <citation type="submission" date="2018-06" db="EMBL/GenBank/DDBJ databases">
        <title>Comparative genomics reveals the genomic features of Rhizophagus irregularis, R. cerebriforme, R. diaphanum and Gigaspora rosea, and their symbiotic lifestyle signature.</title>
        <authorList>
            <person name="Morin E."/>
            <person name="San Clemente H."/>
            <person name="Chen E.C.H."/>
            <person name="De La Providencia I."/>
            <person name="Hainaut M."/>
            <person name="Kuo A."/>
            <person name="Kohler A."/>
            <person name="Murat C."/>
            <person name="Tang N."/>
            <person name="Roy S."/>
            <person name="Loubradou J."/>
            <person name="Henrissat B."/>
            <person name="Grigoriev I.V."/>
            <person name="Corradi N."/>
            <person name="Roux C."/>
            <person name="Martin F.M."/>
        </authorList>
    </citation>
    <scope>NUCLEOTIDE SEQUENCE [LARGE SCALE GENOMIC DNA]</scope>
    <source>
        <strain evidence="1 2">DAOM 227022</strain>
    </source>
</reference>
<accession>A0A397T6G5</accession>
<dbReference type="Proteomes" id="UP000265703">
    <property type="component" value="Unassembled WGS sequence"/>
</dbReference>
<name>A0A397T6G5_9GLOM</name>
<dbReference type="SUPFAM" id="SSF56672">
    <property type="entry name" value="DNA/RNA polymerases"/>
    <property type="match status" value="1"/>
</dbReference>
<protein>
    <submittedName>
        <fullName evidence="1">Uncharacterized protein</fullName>
    </submittedName>
</protein>
<dbReference type="InterPro" id="IPR023211">
    <property type="entry name" value="DNA_pol_palm_dom_sf"/>
</dbReference>
<dbReference type="EMBL" id="QKYT01000139">
    <property type="protein sequence ID" value="RIA91935.1"/>
    <property type="molecule type" value="Genomic_DNA"/>
</dbReference>
<dbReference type="AlphaFoldDB" id="A0A397T6G5"/>
<dbReference type="Gene3D" id="3.90.1600.10">
    <property type="entry name" value="Palm domain of DNA polymerase"/>
    <property type="match status" value="1"/>
</dbReference>
<evidence type="ECO:0000313" key="1">
    <source>
        <dbReference type="EMBL" id="RIA91935.1"/>
    </source>
</evidence>
<dbReference type="InterPro" id="IPR043502">
    <property type="entry name" value="DNA/RNA_pol_sf"/>
</dbReference>
<gene>
    <name evidence="1" type="ORF">C1645_736770</name>
</gene>